<protein>
    <recommendedName>
        <fullName evidence="3">Guanylate cyclase domain-containing protein</fullName>
    </recommendedName>
</protein>
<dbReference type="RefSeq" id="WP_004429868.1">
    <property type="nucleotide sequence ID" value="NZ_AHMH02000085.1"/>
</dbReference>
<dbReference type="Gene3D" id="3.30.70.1230">
    <property type="entry name" value="Nucleotide cyclase"/>
    <property type="match status" value="1"/>
</dbReference>
<reference evidence="1 2" key="1">
    <citation type="submission" date="2013-01" db="EMBL/GenBank/DDBJ databases">
        <authorList>
            <person name="Harkins D.M."/>
            <person name="Durkin A.S."/>
            <person name="Brinkac L.M."/>
            <person name="Haft D.H."/>
            <person name="Selengut J.D."/>
            <person name="Sanka R."/>
            <person name="DePew J."/>
            <person name="Purushe J."/>
            <person name="Whelen A.C."/>
            <person name="Vinetz J.M."/>
            <person name="Sutton G.G."/>
            <person name="Nierman W.C."/>
            <person name="Fouts D.E."/>
        </authorList>
    </citation>
    <scope>NUCLEOTIDE SEQUENCE [LARGE SCALE GENOMIC DNA]</scope>
    <source>
        <strain evidence="1 2">2007001578</strain>
    </source>
</reference>
<keyword evidence="2" id="KW-1185">Reference proteome</keyword>
<sequence length="276" mass="32677">MKLSDFKPILENEAKFKDLAQISKIKGFVILFDLTGSSNLKKLKPFPNWIEDYIPFFSIVTETFEEKEILWYKFLGDAFLYFIPEEDNQNYPKQLKKLTSSEIIDLCRKVMDKYWIKYKNYKNKDSKGAEKHVNFRELTCAVDFGDEIINWLQLLADNEHNFDPIGKTVDRCFRISSYAGAGQILVSKHFFEKLITNFPKEKDNFHRIHIKKGSLKGFDEETLIYYDNPSNEKLDYFIEEKNSSLIENSTEMDIKVRIRLMREKINKLEKELNAKV</sequence>
<dbReference type="EMBL" id="AHMH02000085">
    <property type="protein sequence ID" value="EMN00579.1"/>
    <property type="molecule type" value="Genomic_DNA"/>
</dbReference>
<organism evidence="1 2">
    <name type="scientific">Leptospira noguchii str. 2007001578</name>
    <dbReference type="NCBI Taxonomy" id="1049974"/>
    <lineage>
        <taxon>Bacteria</taxon>
        <taxon>Pseudomonadati</taxon>
        <taxon>Spirochaetota</taxon>
        <taxon>Spirochaetia</taxon>
        <taxon>Leptospirales</taxon>
        <taxon>Leptospiraceae</taxon>
        <taxon>Leptospira</taxon>
    </lineage>
</organism>
<proteinExistence type="predicted"/>
<dbReference type="InterPro" id="IPR029787">
    <property type="entry name" value="Nucleotide_cyclase"/>
</dbReference>
<evidence type="ECO:0000313" key="1">
    <source>
        <dbReference type="EMBL" id="EMN00579.1"/>
    </source>
</evidence>
<gene>
    <name evidence="1" type="ORF">LEP1GSC035_2931</name>
</gene>
<comment type="caution">
    <text evidence="1">The sequence shown here is derived from an EMBL/GenBank/DDBJ whole genome shotgun (WGS) entry which is preliminary data.</text>
</comment>
<dbReference type="Proteomes" id="UP000012099">
    <property type="component" value="Unassembled WGS sequence"/>
</dbReference>
<evidence type="ECO:0000313" key="2">
    <source>
        <dbReference type="Proteomes" id="UP000012099"/>
    </source>
</evidence>
<dbReference type="SUPFAM" id="SSF55073">
    <property type="entry name" value="Nucleotide cyclase"/>
    <property type="match status" value="1"/>
</dbReference>
<name>A0ABP2T8D6_9LEPT</name>
<accession>A0ABP2T8D6</accession>
<evidence type="ECO:0008006" key="3">
    <source>
        <dbReference type="Google" id="ProtNLM"/>
    </source>
</evidence>